<comment type="similarity">
    <text evidence="3">Belongs to the peroxidase family. Ascorbate peroxidase subfamily.</text>
</comment>
<dbReference type="GO" id="GO:0140825">
    <property type="term" value="F:lactoperoxidase activity"/>
    <property type="evidence" value="ECO:0007669"/>
    <property type="project" value="UniProtKB-EC"/>
</dbReference>
<feature type="binding site" evidence="16">
    <location>
        <position position="74"/>
    </location>
    <ligand>
        <name>Ca(2+)</name>
        <dbReference type="ChEBI" id="CHEBI:29108"/>
        <label>1</label>
    </ligand>
</feature>
<feature type="binding site" evidence="16">
    <location>
        <position position="256"/>
    </location>
    <ligand>
        <name>Ca(2+)</name>
        <dbReference type="ChEBI" id="CHEBI:29108"/>
        <label>2</label>
    </ligand>
</feature>
<comment type="subcellular location">
    <subcellularLocation>
        <location evidence="19">Secreted</location>
    </subcellularLocation>
</comment>
<evidence type="ECO:0000259" key="20">
    <source>
        <dbReference type="PROSITE" id="PS50873"/>
    </source>
</evidence>
<keyword evidence="13 19" id="KW-0376">Hydrogen peroxide</keyword>
<evidence type="ECO:0000256" key="12">
    <source>
        <dbReference type="ARBA" id="ARBA00023283"/>
    </source>
</evidence>
<evidence type="ECO:0000256" key="5">
    <source>
        <dbReference type="ARBA" id="ARBA00022559"/>
    </source>
</evidence>
<organism evidence="21 22">
    <name type="scientific">Acorus gramineus</name>
    <name type="common">Dwarf sweet flag</name>
    <dbReference type="NCBI Taxonomy" id="55184"/>
    <lineage>
        <taxon>Eukaryota</taxon>
        <taxon>Viridiplantae</taxon>
        <taxon>Streptophyta</taxon>
        <taxon>Embryophyta</taxon>
        <taxon>Tracheophyta</taxon>
        <taxon>Spermatophyta</taxon>
        <taxon>Magnoliopsida</taxon>
        <taxon>Liliopsida</taxon>
        <taxon>Acoraceae</taxon>
        <taxon>Acorus</taxon>
    </lineage>
</organism>
<keyword evidence="7 16" id="KW-0479">Metal-binding</keyword>
<keyword evidence="11 18" id="KW-1015">Disulfide bond</keyword>
<dbReference type="EC" id="1.11.1.7" evidence="4 19"/>
<accession>A0AAV9BF04</accession>
<keyword evidence="9 19" id="KW-0560">Oxidoreductase</keyword>
<dbReference type="PROSITE" id="PS00435">
    <property type="entry name" value="PEROXIDASE_1"/>
    <property type="match status" value="1"/>
</dbReference>
<feature type="binding site" evidence="16">
    <location>
        <position position="88"/>
    </location>
    <ligand>
        <name>Ca(2+)</name>
        <dbReference type="ChEBI" id="CHEBI:29108"/>
        <label>1</label>
    </ligand>
</feature>
<feature type="binding site" evidence="16">
    <location>
        <position position="248"/>
    </location>
    <ligand>
        <name>Ca(2+)</name>
        <dbReference type="ChEBI" id="CHEBI:29108"/>
        <label>2</label>
    </ligand>
</feature>
<evidence type="ECO:0000256" key="9">
    <source>
        <dbReference type="ARBA" id="ARBA00023002"/>
    </source>
</evidence>
<dbReference type="GO" id="GO:0006979">
    <property type="term" value="P:response to oxidative stress"/>
    <property type="evidence" value="ECO:0007669"/>
    <property type="project" value="UniProtKB-UniRule"/>
</dbReference>
<dbReference type="PROSITE" id="PS00436">
    <property type="entry name" value="PEROXIDASE_2"/>
    <property type="match status" value="1"/>
</dbReference>
<reference evidence="21" key="2">
    <citation type="submission" date="2023-06" db="EMBL/GenBank/DDBJ databases">
        <authorList>
            <person name="Ma L."/>
            <person name="Liu K.-W."/>
            <person name="Li Z."/>
            <person name="Hsiao Y.-Y."/>
            <person name="Qi Y."/>
            <person name="Fu T."/>
            <person name="Tang G."/>
            <person name="Zhang D."/>
            <person name="Sun W.-H."/>
            <person name="Liu D.-K."/>
            <person name="Li Y."/>
            <person name="Chen G.-Z."/>
            <person name="Liu X.-D."/>
            <person name="Liao X.-Y."/>
            <person name="Jiang Y.-T."/>
            <person name="Yu X."/>
            <person name="Hao Y."/>
            <person name="Huang J."/>
            <person name="Zhao X.-W."/>
            <person name="Ke S."/>
            <person name="Chen Y.-Y."/>
            <person name="Wu W.-L."/>
            <person name="Hsu J.-L."/>
            <person name="Lin Y.-F."/>
            <person name="Huang M.-D."/>
            <person name="Li C.-Y."/>
            <person name="Huang L."/>
            <person name="Wang Z.-W."/>
            <person name="Zhao X."/>
            <person name="Zhong W.-Y."/>
            <person name="Peng D.-H."/>
            <person name="Ahmad S."/>
            <person name="Lan S."/>
            <person name="Zhang J.-S."/>
            <person name="Tsai W.-C."/>
            <person name="Van De Peer Y."/>
            <person name="Liu Z.-J."/>
        </authorList>
    </citation>
    <scope>NUCLEOTIDE SEQUENCE</scope>
    <source>
        <strain evidence="21">SCP</strain>
        <tissue evidence="21">Leaves</tissue>
    </source>
</reference>
<name>A0AAV9BF04_ACOGR</name>
<dbReference type="InterPro" id="IPR019794">
    <property type="entry name" value="Peroxidases_AS"/>
</dbReference>
<dbReference type="GO" id="GO:0020037">
    <property type="term" value="F:heme binding"/>
    <property type="evidence" value="ECO:0007669"/>
    <property type="project" value="UniProtKB-UniRule"/>
</dbReference>
<feature type="disulfide bond" evidence="18">
    <location>
        <begin position="203"/>
        <end position="235"/>
    </location>
</feature>
<evidence type="ECO:0000313" key="22">
    <source>
        <dbReference type="Proteomes" id="UP001179952"/>
    </source>
</evidence>
<dbReference type="FunFam" id="1.10.420.10:FF:000001">
    <property type="entry name" value="Peroxidase"/>
    <property type="match status" value="1"/>
</dbReference>
<feature type="disulfide bond" evidence="18">
    <location>
        <begin position="124"/>
        <end position="324"/>
    </location>
</feature>
<feature type="binding site" evidence="16">
    <location>
        <position position="67"/>
    </location>
    <ligand>
        <name>Ca(2+)</name>
        <dbReference type="ChEBI" id="CHEBI:29108"/>
        <label>1</label>
    </ligand>
</feature>
<evidence type="ECO:0000256" key="4">
    <source>
        <dbReference type="ARBA" id="ARBA00012313"/>
    </source>
</evidence>
<dbReference type="Gene3D" id="1.10.520.10">
    <property type="match status" value="1"/>
</dbReference>
<evidence type="ECO:0000256" key="11">
    <source>
        <dbReference type="ARBA" id="ARBA00023157"/>
    </source>
</evidence>
<evidence type="ECO:0000256" key="3">
    <source>
        <dbReference type="ARBA" id="ARBA00006873"/>
    </source>
</evidence>
<comment type="catalytic activity">
    <reaction evidence="1 19">
        <text>2 a phenolic donor + H2O2 = 2 a phenolic radical donor + 2 H2O</text>
        <dbReference type="Rhea" id="RHEA:56136"/>
        <dbReference type="ChEBI" id="CHEBI:15377"/>
        <dbReference type="ChEBI" id="CHEBI:16240"/>
        <dbReference type="ChEBI" id="CHEBI:139520"/>
        <dbReference type="ChEBI" id="CHEBI:139521"/>
        <dbReference type="EC" id="1.11.1.7"/>
    </reaction>
</comment>
<keyword evidence="19" id="KW-0964">Secreted</keyword>
<dbReference type="PANTHER" id="PTHR31517">
    <property type="match status" value="1"/>
</dbReference>
<dbReference type="GO" id="GO:0046872">
    <property type="term" value="F:metal ion binding"/>
    <property type="evidence" value="ECO:0007669"/>
    <property type="project" value="UniProtKB-UniRule"/>
</dbReference>
<keyword evidence="22" id="KW-1185">Reference proteome</keyword>
<dbReference type="FunFam" id="1.10.520.10:FF:000008">
    <property type="entry name" value="Peroxidase"/>
    <property type="match status" value="1"/>
</dbReference>
<gene>
    <name evidence="21" type="ORF">QJS04_geneDACA001624</name>
</gene>
<evidence type="ECO:0000256" key="10">
    <source>
        <dbReference type="ARBA" id="ARBA00023004"/>
    </source>
</evidence>
<evidence type="ECO:0000256" key="6">
    <source>
        <dbReference type="ARBA" id="ARBA00022617"/>
    </source>
</evidence>
<keyword evidence="12" id="KW-0873">Pyrrolidone carboxylic acid</keyword>
<dbReference type="InterPro" id="IPR019793">
    <property type="entry name" value="Peroxidases_heam-ligand_BS"/>
</dbReference>
<keyword evidence="8 16" id="KW-0106">Calcium</keyword>
<dbReference type="AlphaFoldDB" id="A0AAV9BF04"/>
<dbReference type="CDD" id="cd00693">
    <property type="entry name" value="secretory_peroxidase"/>
    <property type="match status" value="1"/>
</dbReference>
<comment type="caution">
    <text evidence="21">The sequence shown here is derived from an EMBL/GenBank/DDBJ whole genome shotgun (WGS) entry which is preliminary data.</text>
</comment>
<dbReference type="InterPro" id="IPR010255">
    <property type="entry name" value="Haem_peroxidase_sf"/>
</dbReference>
<dbReference type="PRINTS" id="PR00461">
    <property type="entry name" value="PLPEROXIDASE"/>
</dbReference>
<feature type="signal peptide" evidence="19">
    <location>
        <begin position="1"/>
        <end position="24"/>
    </location>
</feature>
<feature type="binding site" evidence="16">
    <location>
        <position position="76"/>
    </location>
    <ligand>
        <name>Ca(2+)</name>
        <dbReference type="ChEBI" id="CHEBI:29108"/>
        <label>1</label>
    </ligand>
</feature>
<evidence type="ECO:0000256" key="15">
    <source>
        <dbReference type="PIRSR" id="PIRSR600823-2"/>
    </source>
</evidence>
<comment type="function">
    <text evidence="2">Removal of H(2)O(2), oxidation of toxic reductants, biosynthesis and degradation of lignin, suberization, auxin catabolism, response to environmental stresses such as wounding, pathogen attack and oxidative stress. These functions might be dependent on each isozyme/isoform in each plant tissue.</text>
</comment>
<evidence type="ECO:0000256" key="8">
    <source>
        <dbReference type="ARBA" id="ARBA00022837"/>
    </source>
</evidence>
<keyword evidence="6 19" id="KW-0349">Heme</keyword>
<sequence>MRAQVVLPLLALTTLILFPNNTNAQLRRNYYANVCPNVESIVRGVVNNKFRQTFVTVPATLRLFFHDCFVNGCDASVIIQSTKGNTAEKDHPDNLSLAGDGFDTVIKAKAAVDAVPGCRNRVSCADILALATRDVIALSGGPSYGVELGRLDGLSSTLASVNGKLPQPTFNLNQLNSLFGSHGLSQTDMIALSAAHTLGFSHCSKFSKRIYYFSPRSPVDPTLNKGYAAQLQGMCPRHVDPRIAINMDPTTPRTFDNAYYKNLQKGMGLFTSDQTLFVDPRSRPTVNAWAQNSAAFNQAFMTAMTKMGRIGVKTGSQGNIRRNCAAFN</sequence>
<feature type="disulfide bond" evidence="18">
    <location>
        <begin position="68"/>
        <end position="73"/>
    </location>
</feature>
<dbReference type="EMBL" id="JAUJYN010000003">
    <property type="protein sequence ID" value="KAK1274851.1"/>
    <property type="molecule type" value="Genomic_DNA"/>
</dbReference>
<evidence type="ECO:0000256" key="13">
    <source>
        <dbReference type="ARBA" id="ARBA00023324"/>
    </source>
</evidence>
<dbReference type="PANTHER" id="PTHR31517:SF3">
    <property type="entry name" value="PEROXIDASE"/>
    <property type="match status" value="1"/>
</dbReference>
<feature type="binding site" description="axial binding residue" evidence="16">
    <location>
        <position position="196"/>
    </location>
    <ligand>
        <name>heme b</name>
        <dbReference type="ChEBI" id="CHEBI:60344"/>
    </ligand>
    <ligandPart>
        <name>Fe</name>
        <dbReference type="ChEBI" id="CHEBI:18248"/>
    </ligandPart>
</feature>
<evidence type="ECO:0000256" key="16">
    <source>
        <dbReference type="PIRSR" id="PIRSR600823-3"/>
    </source>
</evidence>
<dbReference type="PRINTS" id="PR00458">
    <property type="entry name" value="PEROXIDASE"/>
</dbReference>
<keyword evidence="19" id="KW-0732">Signal</keyword>
<feature type="binding site" evidence="15">
    <location>
        <position position="166"/>
    </location>
    <ligand>
        <name>substrate</name>
    </ligand>
</feature>
<feature type="binding site" evidence="16">
    <location>
        <position position="251"/>
    </location>
    <ligand>
        <name>Ca(2+)</name>
        <dbReference type="ChEBI" id="CHEBI:29108"/>
        <label>2</label>
    </ligand>
</feature>
<dbReference type="Proteomes" id="UP001179952">
    <property type="component" value="Unassembled WGS sequence"/>
</dbReference>
<feature type="binding site" evidence="16">
    <location>
        <position position="197"/>
    </location>
    <ligand>
        <name>Ca(2+)</name>
        <dbReference type="ChEBI" id="CHEBI:29108"/>
        <label>2</label>
    </ligand>
</feature>
<dbReference type="GO" id="GO:0042744">
    <property type="term" value="P:hydrogen peroxide catabolic process"/>
    <property type="evidence" value="ECO:0007669"/>
    <property type="project" value="UniProtKB-KW"/>
</dbReference>
<evidence type="ECO:0000256" key="1">
    <source>
        <dbReference type="ARBA" id="ARBA00000189"/>
    </source>
</evidence>
<comment type="similarity">
    <text evidence="19">Belongs to the peroxidase family. Classical plant (class III) peroxidase subfamily.</text>
</comment>
<keyword evidence="5 19" id="KW-0575">Peroxidase</keyword>
<evidence type="ECO:0000256" key="2">
    <source>
        <dbReference type="ARBA" id="ARBA00002322"/>
    </source>
</evidence>
<evidence type="ECO:0000256" key="19">
    <source>
        <dbReference type="RuleBase" id="RU362060"/>
    </source>
</evidence>
<feature type="disulfide bond" evidence="18">
    <location>
        <begin position="35"/>
        <end position="118"/>
    </location>
</feature>
<keyword evidence="10 16" id="KW-0408">Iron</keyword>
<feature type="binding site" evidence="16">
    <location>
        <position position="72"/>
    </location>
    <ligand>
        <name>Ca(2+)</name>
        <dbReference type="ChEBI" id="CHEBI:29108"/>
        <label>1</label>
    </ligand>
</feature>
<evidence type="ECO:0000256" key="7">
    <source>
        <dbReference type="ARBA" id="ARBA00022723"/>
    </source>
</evidence>
<dbReference type="InterPro" id="IPR033905">
    <property type="entry name" value="Secretory_peroxidase"/>
</dbReference>
<feature type="domain" description="Plant heme peroxidase family profile" evidence="20">
    <location>
        <begin position="25"/>
        <end position="328"/>
    </location>
</feature>
<dbReference type="SUPFAM" id="SSF48113">
    <property type="entry name" value="Heme-dependent peroxidases"/>
    <property type="match status" value="1"/>
</dbReference>
<comment type="cofactor">
    <cofactor evidence="16 19">
        <name>Ca(2+)</name>
        <dbReference type="ChEBI" id="CHEBI:29108"/>
    </cofactor>
    <text evidence="16 19">Binds 2 calcium ions per subunit.</text>
</comment>
<comment type="cofactor">
    <cofactor evidence="16 19">
        <name>heme b</name>
        <dbReference type="ChEBI" id="CHEBI:60344"/>
    </cofactor>
    <text evidence="16 19">Binds 1 heme b (iron(II)-protoporphyrin IX) group per subunit.</text>
</comment>
<dbReference type="Gene3D" id="1.10.420.10">
    <property type="entry name" value="Peroxidase, domain 2"/>
    <property type="match status" value="1"/>
</dbReference>
<dbReference type="PROSITE" id="PS50873">
    <property type="entry name" value="PEROXIDASE_4"/>
    <property type="match status" value="1"/>
</dbReference>
<evidence type="ECO:0000256" key="14">
    <source>
        <dbReference type="PIRSR" id="PIRSR600823-1"/>
    </source>
</evidence>
<dbReference type="Pfam" id="PF00141">
    <property type="entry name" value="peroxidase"/>
    <property type="match status" value="1"/>
</dbReference>
<feature type="chain" id="PRO_5043091117" description="Peroxidase" evidence="19">
    <location>
        <begin position="25"/>
        <end position="328"/>
    </location>
</feature>
<evidence type="ECO:0000256" key="18">
    <source>
        <dbReference type="PIRSR" id="PIRSR600823-5"/>
    </source>
</evidence>
<proteinExistence type="inferred from homology"/>
<feature type="active site" description="Proton acceptor" evidence="14">
    <location>
        <position position="66"/>
    </location>
</feature>
<dbReference type="GO" id="GO:0005576">
    <property type="term" value="C:extracellular region"/>
    <property type="evidence" value="ECO:0007669"/>
    <property type="project" value="UniProtKB-SubCell"/>
</dbReference>
<evidence type="ECO:0000313" key="21">
    <source>
        <dbReference type="EMBL" id="KAK1274851.1"/>
    </source>
</evidence>
<dbReference type="InterPro" id="IPR000823">
    <property type="entry name" value="Peroxidase_pln"/>
</dbReference>
<evidence type="ECO:0000256" key="17">
    <source>
        <dbReference type="PIRSR" id="PIRSR600823-4"/>
    </source>
</evidence>
<feature type="binding site" evidence="16">
    <location>
        <position position="70"/>
    </location>
    <ligand>
        <name>Ca(2+)</name>
        <dbReference type="ChEBI" id="CHEBI:29108"/>
        <label>1</label>
    </ligand>
</feature>
<reference evidence="21" key="1">
    <citation type="journal article" date="2023" name="Nat. Commun.">
        <title>Diploid and tetraploid genomes of Acorus and the evolution of monocots.</title>
        <authorList>
            <person name="Ma L."/>
            <person name="Liu K.W."/>
            <person name="Li Z."/>
            <person name="Hsiao Y.Y."/>
            <person name="Qi Y."/>
            <person name="Fu T."/>
            <person name="Tang G.D."/>
            <person name="Zhang D."/>
            <person name="Sun W.H."/>
            <person name="Liu D.K."/>
            <person name="Li Y."/>
            <person name="Chen G.Z."/>
            <person name="Liu X.D."/>
            <person name="Liao X.Y."/>
            <person name="Jiang Y.T."/>
            <person name="Yu X."/>
            <person name="Hao Y."/>
            <person name="Huang J."/>
            <person name="Zhao X.W."/>
            <person name="Ke S."/>
            <person name="Chen Y.Y."/>
            <person name="Wu W.L."/>
            <person name="Hsu J.L."/>
            <person name="Lin Y.F."/>
            <person name="Huang M.D."/>
            <person name="Li C.Y."/>
            <person name="Huang L."/>
            <person name="Wang Z.W."/>
            <person name="Zhao X."/>
            <person name="Zhong W.Y."/>
            <person name="Peng D.H."/>
            <person name="Ahmad S."/>
            <person name="Lan S."/>
            <person name="Zhang J.S."/>
            <person name="Tsai W.C."/>
            <person name="Van de Peer Y."/>
            <person name="Liu Z.J."/>
        </authorList>
    </citation>
    <scope>NUCLEOTIDE SEQUENCE</scope>
    <source>
        <strain evidence="21">SCP</strain>
    </source>
</reference>
<dbReference type="InterPro" id="IPR002016">
    <property type="entry name" value="Haem_peroxidase"/>
</dbReference>
<protein>
    <recommendedName>
        <fullName evidence="4 19">Peroxidase</fullName>
        <ecNumber evidence="4 19">1.11.1.7</ecNumber>
    </recommendedName>
</protein>
<feature type="site" description="Transition state stabilizer" evidence="17">
    <location>
        <position position="62"/>
    </location>
</feature>